<reference evidence="1 2" key="1">
    <citation type="journal article" date="2024" name="G3 (Bethesda)">
        <title>Genome assembly of Hibiscus sabdariffa L. provides insights into metabolisms of medicinal natural products.</title>
        <authorList>
            <person name="Kim T."/>
        </authorList>
    </citation>
    <scope>NUCLEOTIDE SEQUENCE [LARGE SCALE GENOMIC DNA]</scope>
    <source>
        <strain evidence="1">TK-2024</strain>
        <tissue evidence="1">Old leaves</tissue>
    </source>
</reference>
<evidence type="ECO:0000313" key="2">
    <source>
        <dbReference type="Proteomes" id="UP001396334"/>
    </source>
</evidence>
<protein>
    <submittedName>
        <fullName evidence="1">Uncharacterized protein</fullName>
    </submittedName>
</protein>
<dbReference type="EMBL" id="JBBPBN010000119">
    <property type="protein sequence ID" value="KAK8977453.1"/>
    <property type="molecule type" value="Genomic_DNA"/>
</dbReference>
<evidence type="ECO:0000313" key="1">
    <source>
        <dbReference type="EMBL" id="KAK8977453.1"/>
    </source>
</evidence>
<keyword evidence="2" id="KW-1185">Reference proteome</keyword>
<proteinExistence type="predicted"/>
<gene>
    <name evidence="1" type="ORF">V6N11_008368</name>
</gene>
<organism evidence="1 2">
    <name type="scientific">Hibiscus sabdariffa</name>
    <name type="common">roselle</name>
    <dbReference type="NCBI Taxonomy" id="183260"/>
    <lineage>
        <taxon>Eukaryota</taxon>
        <taxon>Viridiplantae</taxon>
        <taxon>Streptophyta</taxon>
        <taxon>Embryophyta</taxon>
        <taxon>Tracheophyta</taxon>
        <taxon>Spermatophyta</taxon>
        <taxon>Magnoliopsida</taxon>
        <taxon>eudicotyledons</taxon>
        <taxon>Gunneridae</taxon>
        <taxon>Pentapetalae</taxon>
        <taxon>rosids</taxon>
        <taxon>malvids</taxon>
        <taxon>Malvales</taxon>
        <taxon>Malvaceae</taxon>
        <taxon>Malvoideae</taxon>
        <taxon>Hibiscus</taxon>
    </lineage>
</organism>
<comment type="caution">
    <text evidence="1">The sequence shown here is derived from an EMBL/GenBank/DDBJ whole genome shotgun (WGS) entry which is preliminary data.</text>
</comment>
<accession>A0ABR2NMU0</accession>
<dbReference type="Proteomes" id="UP001396334">
    <property type="component" value="Unassembled WGS sequence"/>
</dbReference>
<name>A0ABR2NMU0_9ROSI</name>
<sequence>MKKSAIPSLRVMCGNSYVGIRVCDNLVVSGTNVMLIARSNIRIGSADRLGPWFDALLAQWCLEEYADHITLPVVFSLPAEVDVSAGT</sequence>